<dbReference type="Pfam" id="PF05699">
    <property type="entry name" value="Dimer_Tnp_hAT"/>
    <property type="match status" value="1"/>
</dbReference>
<evidence type="ECO:0000313" key="4">
    <source>
        <dbReference type="Proteomes" id="UP000032141"/>
    </source>
</evidence>
<dbReference type="eggNOG" id="KOG1121">
    <property type="taxonomic scope" value="Eukaryota"/>
</dbReference>
<name>A0A0D3CS84_BRAOL</name>
<evidence type="ECO:0000313" key="3">
    <source>
        <dbReference type="EnsemblPlants" id="Bo6g050680.1"/>
    </source>
</evidence>
<dbReference type="PANTHER" id="PTHR23272">
    <property type="entry name" value="BED FINGER-RELATED"/>
    <property type="match status" value="1"/>
</dbReference>
<dbReference type="GO" id="GO:0003677">
    <property type="term" value="F:DNA binding"/>
    <property type="evidence" value="ECO:0007669"/>
    <property type="project" value="InterPro"/>
</dbReference>
<dbReference type="OMA" id="MFNEYAS"/>
<dbReference type="PANTHER" id="PTHR23272:SF187">
    <property type="entry name" value="AC9 TRANSPOSASE-RELATED"/>
    <property type="match status" value="1"/>
</dbReference>
<dbReference type="AlphaFoldDB" id="A0A0D3CS84"/>
<dbReference type="STRING" id="109376.A0A0D3CS84"/>
<sequence>MVILATIFDPRNKMHFAKLCFEKLYGKDGFEAKEMLKLVTDLLTCMFNEYNMRFRGASGQASQSQVASNVPGSESQEQATDRMELVVDDFGYERMDVVYKDLVAEKGEDTRDELEVYLKEAVENPKILMGLDFDILSWWKVHKIKYPVLAEMARDLFAMQVSSVASESAFSTSGRILEPHRSCLTHFMIEVLVCTEQWMKADIKLNASITTNEQILADVEMLDKLEKEFEAQNIDD</sequence>
<protein>
    <submittedName>
        <fullName evidence="3">Uncharacterized protein</fullName>
    </submittedName>
</protein>
<dbReference type="InterPro" id="IPR008906">
    <property type="entry name" value="HATC_C_dom"/>
</dbReference>
<dbReference type="HOGENOM" id="CLU_009123_5_2_1"/>
<feature type="domain" description="HAT C-terminal dimerisation" evidence="1">
    <location>
        <begin position="113"/>
        <end position="199"/>
    </location>
</feature>
<accession>A0A0D3CS84</accession>
<dbReference type="SUPFAM" id="SSF53098">
    <property type="entry name" value="Ribonuclease H-like"/>
    <property type="match status" value="1"/>
</dbReference>
<proteinExistence type="predicted"/>
<feature type="domain" description="hAT-like transposase RNase-H fold" evidence="2">
    <location>
        <begin position="2"/>
        <end position="50"/>
    </location>
</feature>
<dbReference type="Gramene" id="Bo6g050680.1">
    <property type="protein sequence ID" value="Bo6g050680.1"/>
    <property type="gene ID" value="Bo6g050680"/>
</dbReference>
<dbReference type="InterPro" id="IPR025525">
    <property type="entry name" value="hAT-like_transposase_RNase-H"/>
</dbReference>
<dbReference type="Pfam" id="PF14372">
    <property type="entry name" value="hAT-like_RNase-H"/>
    <property type="match status" value="1"/>
</dbReference>
<dbReference type="Proteomes" id="UP000032141">
    <property type="component" value="Chromosome C6"/>
</dbReference>
<dbReference type="EnsemblPlants" id="Bo6g050680.1">
    <property type="protein sequence ID" value="Bo6g050680.1"/>
    <property type="gene ID" value="Bo6g050680"/>
</dbReference>
<keyword evidence="4" id="KW-1185">Reference proteome</keyword>
<evidence type="ECO:0000259" key="2">
    <source>
        <dbReference type="Pfam" id="PF14372"/>
    </source>
</evidence>
<evidence type="ECO:0000259" key="1">
    <source>
        <dbReference type="Pfam" id="PF05699"/>
    </source>
</evidence>
<reference evidence="3" key="2">
    <citation type="submission" date="2015-03" db="UniProtKB">
        <authorList>
            <consortium name="EnsemblPlants"/>
        </authorList>
    </citation>
    <scope>IDENTIFICATION</scope>
</reference>
<organism evidence="3 4">
    <name type="scientific">Brassica oleracea var. oleracea</name>
    <dbReference type="NCBI Taxonomy" id="109376"/>
    <lineage>
        <taxon>Eukaryota</taxon>
        <taxon>Viridiplantae</taxon>
        <taxon>Streptophyta</taxon>
        <taxon>Embryophyta</taxon>
        <taxon>Tracheophyta</taxon>
        <taxon>Spermatophyta</taxon>
        <taxon>Magnoliopsida</taxon>
        <taxon>eudicotyledons</taxon>
        <taxon>Gunneridae</taxon>
        <taxon>Pentapetalae</taxon>
        <taxon>rosids</taxon>
        <taxon>malvids</taxon>
        <taxon>Brassicales</taxon>
        <taxon>Brassicaceae</taxon>
        <taxon>Brassiceae</taxon>
        <taxon>Brassica</taxon>
    </lineage>
</organism>
<dbReference type="GO" id="GO:0046983">
    <property type="term" value="F:protein dimerization activity"/>
    <property type="evidence" value="ECO:0007669"/>
    <property type="project" value="InterPro"/>
</dbReference>
<reference evidence="3 4" key="1">
    <citation type="journal article" date="2014" name="Genome Biol.">
        <title>Transcriptome and methylome profiling reveals relics of genome dominance in the mesopolyploid Brassica oleracea.</title>
        <authorList>
            <person name="Parkin I.A."/>
            <person name="Koh C."/>
            <person name="Tang H."/>
            <person name="Robinson S.J."/>
            <person name="Kagale S."/>
            <person name="Clarke W.E."/>
            <person name="Town C.D."/>
            <person name="Nixon J."/>
            <person name="Krishnakumar V."/>
            <person name="Bidwell S.L."/>
            <person name="Denoeud F."/>
            <person name="Belcram H."/>
            <person name="Links M.G."/>
            <person name="Just J."/>
            <person name="Clarke C."/>
            <person name="Bender T."/>
            <person name="Huebert T."/>
            <person name="Mason A.S."/>
            <person name="Pires J.C."/>
            <person name="Barker G."/>
            <person name="Moore J."/>
            <person name="Walley P.G."/>
            <person name="Manoli S."/>
            <person name="Batley J."/>
            <person name="Edwards D."/>
            <person name="Nelson M.N."/>
            <person name="Wang X."/>
            <person name="Paterson A.H."/>
            <person name="King G."/>
            <person name="Bancroft I."/>
            <person name="Chalhoub B."/>
            <person name="Sharpe A.G."/>
        </authorList>
    </citation>
    <scope>NUCLEOTIDE SEQUENCE</scope>
    <source>
        <strain evidence="3 4">cv. TO1000</strain>
    </source>
</reference>
<dbReference type="InterPro" id="IPR012337">
    <property type="entry name" value="RNaseH-like_sf"/>
</dbReference>